<organism evidence="1 2">
    <name type="scientific">Plakobranchus ocellatus</name>
    <dbReference type="NCBI Taxonomy" id="259542"/>
    <lineage>
        <taxon>Eukaryota</taxon>
        <taxon>Metazoa</taxon>
        <taxon>Spiralia</taxon>
        <taxon>Lophotrochozoa</taxon>
        <taxon>Mollusca</taxon>
        <taxon>Gastropoda</taxon>
        <taxon>Heterobranchia</taxon>
        <taxon>Euthyneura</taxon>
        <taxon>Panpulmonata</taxon>
        <taxon>Sacoglossa</taxon>
        <taxon>Placobranchoidea</taxon>
        <taxon>Plakobranchidae</taxon>
        <taxon>Plakobranchus</taxon>
    </lineage>
</organism>
<accession>A0AAV3YH20</accession>
<name>A0AAV3YH20_9GAST</name>
<proteinExistence type="predicted"/>
<comment type="caution">
    <text evidence="1">The sequence shown here is derived from an EMBL/GenBank/DDBJ whole genome shotgun (WGS) entry which is preliminary data.</text>
</comment>
<keyword evidence="2" id="KW-1185">Reference proteome</keyword>
<dbReference type="EMBL" id="BLXT01000945">
    <property type="protein sequence ID" value="GFN81731.1"/>
    <property type="molecule type" value="Genomic_DNA"/>
</dbReference>
<evidence type="ECO:0000313" key="1">
    <source>
        <dbReference type="EMBL" id="GFN81731.1"/>
    </source>
</evidence>
<evidence type="ECO:0000313" key="2">
    <source>
        <dbReference type="Proteomes" id="UP000735302"/>
    </source>
</evidence>
<sequence>MITCITKIDAGFLLHSAISLNVSTHLVRRRKQRIRRTPSTKNVCTACLDRRVHVKTALATGVSRLPREDTACSCCALVERRSTGRGGEGQSYKSWQTLCV</sequence>
<protein>
    <submittedName>
        <fullName evidence="1">Uncharacterized protein</fullName>
    </submittedName>
</protein>
<dbReference type="AlphaFoldDB" id="A0AAV3YH20"/>
<dbReference type="Proteomes" id="UP000735302">
    <property type="component" value="Unassembled WGS sequence"/>
</dbReference>
<gene>
    <name evidence="1" type="ORF">PoB_000823700</name>
</gene>
<reference evidence="1 2" key="1">
    <citation type="journal article" date="2021" name="Elife">
        <title>Chloroplast acquisition without the gene transfer in kleptoplastic sea slugs, Plakobranchus ocellatus.</title>
        <authorList>
            <person name="Maeda T."/>
            <person name="Takahashi S."/>
            <person name="Yoshida T."/>
            <person name="Shimamura S."/>
            <person name="Takaki Y."/>
            <person name="Nagai Y."/>
            <person name="Toyoda A."/>
            <person name="Suzuki Y."/>
            <person name="Arimoto A."/>
            <person name="Ishii H."/>
            <person name="Satoh N."/>
            <person name="Nishiyama T."/>
            <person name="Hasebe M."/>
            <person name="Maruyama T."/>
            <person name="Minagawa J."/>
            <person name="Obokata J."/>
            <person name="Shigenobu S."/>
        </authorList>
    </citation>
    <scope>NUCLEOTIDE SEQUENCE [LARGE SCALE GENOMIC DNA]</scope>
</reference>